<evidence type="ECO:0000313" key="13">
    <source>
        <dbReference type="EMBL" id="BDP40130.1"/>
    </source>
</evidence>
<evidence type="ECO:0000256" key="6">
    <source>
        <dbReference type="ARBA" id="ARBA00018569"/>
    </source>
</evidence>
<comment type="cofactor">
    <cofactor evidence="2">
        <name>NAD(+)</name>
        <dbReference type="ChEBI" id="CHEBI:57540"/>
    </cofactor>
</comment>
<sequence length="341" mass="36209">MKVLVTGGAGYIGSTVVSALAEAGAVPVVLDSLVQGRAEFAAGHSLYMGDIADVGMLDRIFAEHPDISTLMHFAARIDVEESTRLPSLYYRENLCKGAALLEEVLRRGVRRVIFSSTAAVYRGGDGSRGLPEDAPTEPLSPYARSKLMFEGVLSDLCAQFGASAVALRYFNPVGADPALRSGPYKPDPSHILGKLTGLAAVGGGEFVINGDDYPTRDGTPVRDYVHVWDLARAHLSALNYVNGAGPGCTVVNVGSGSGVTVREFVDAFMAVTGLPLTVRVGGRRPGDTAGAYADTGQAESRLGWRPERSLEEGIRDALAWEERFRAGGQGVARREERPAWG</sequence>
<evidence type="ECO:0000313" key="14">
    <source>
        <dbReference type="Proteomes" id="UP001064971"/>
    </source>
</evidence>
<dbReference type="Gene3D" id="3.40.50.720">
    <property type="entry name" value="NAD(P)-binding Rossmann-like Domain"/>
    <property type="match status" value="1"/>
</dbReference>
<evidence type="ECO:0000256" key="11">
    <source>
        <dbReference type="ARBA" id="ARBA00033067"/>
    </source>
</evidence>
<dbReference type="InterPro" id="IPR036291">
    <property type="entry name" value="NAD(P)-bd_dom_sf"/>
</dbReference>
<dbReference type="EC" id="5.1.3.2" evidence="5"/>
<evidence type="ECO:0000256" key="1">
    <source>
        <dbReference type="ARBA" id="ARBA00000083"/>
    </source>
</evidence>
<dbReference type="Gene3D" id="3.90.25.10">
    <property type="entry name" value="UDP-galactose 4-epimerase, domain 1"/>
    <property type="match status" value="1"/>
</dbReference>
<evidence type="ECO:0000259" key="12">
    <source>
        <dbReference type="Pfam" id="PF01370"/>
    </source>
</evidence>
<dbReference type="InterPro" id="IPR001509">
    <property type="entry name" value="Epimerase_deHydtase"/>
</dbReference>
<dbReference type="Proteomes" id="UP001064971">
    <property type="component" value="Chromosome"/>
</dbReference>
<keyword evidence="8" id="KW-0413">Isomerase</keyword>
<dbReference type="EMBL" id="AP026560">
    <property type="protein sequence ID" value="BDP40130.1"/>
    <property type="molecule type" value="Genomic_DNA"/>
</dbReference>
<evidence type="ECO:0000256" key="2">
    <source>
        <dbReference type="ARBA" id="ARBA00001911"/>
    </source>
</evidence>
<keyword evidence="9" id="KW-0119">Carbohydrate metabolism</keyword>
<proteinExistence type="inferred from homology"/>
<organism evidence="13 14">
    <name type="scientific">Deinococcus aetherius</name>
    <dbReference type="NCBI Taxonomy" id="200252"/>
    <lineage>
        <taxon>Bacteria</taxon>
        <taxon>Thermotogati</taxon>
        <taxon>Deinococcota</taxon>
        <taxon>Deinococci</taxon>
        <taxon>Deinococcales</taxon>
        <taxon>Deinococcaceae</taxon>
        <taxon>Deinococcus</taxon>
    </lineage>
</organism>
<comment type="catalytic activity">
    <reaction evidence="1">
        <text>UDP-alpha-D-glucose = UDP-alpha-D-galactose</text>
        <dbReference type="Rhea" id="RHEA:22168"/>
        <dbReference type="ChEBI" id="CHEBI:58885"/>
        <dbReference type="ChEBI" id="CHEBI:66914"/>
        <dbReference type="EC" id="5.1.3.2"/>
    </reaction>
</comment>
<evidence type="ECO:0000256" key="8">
    <source>
        <dbReference type="ARBA" id="ARBA00023235"/>
    </source>
</evidence>
<evidence type="ECO:0000256" key="9">
    <source>
        <dbReference type="ARBA" id="ARBA00023277"/>
    </source>
</evidence>
<evidence type="ECO:0000256" key="5">
    <source>
        <dbReference type="ARBA" id="ARBA00013189"/>
    </source>
</evidence>
<dbReference type="RefSeq" id="WP_264776019.1">
    <property type="nucleotide sequence ID" value="NZ_AP026560.1"/>
</dbReference>
<name>A0ABN6R9V6_9DEIO</name>
<dbReference type="NCBIfam" id="TIGR01179">
    <property type="entry name" value="galE"/>
    <property type="match status" value="1"/>
</dbReference>
<keyword evidence="14" id="KW-1185">Reference proteome</keyword>
<reference evidence="13" key="1">
    <citation type="submission" date="2022-07" db="EMBL/GenBank/DDBJ databases">
        <title>Complete Genome Sequence of the Radioresistant Bacterium Deinococcus aetherius ST0316, Isolated from the Air Dust collected in Lower Stratosphere above Japan.</title>
        <authorList>
            <person name="Satoh K."/>
            <person name="Hagiwara K."/>
            <person name="Katsumata K."/>
            <person name="Kubo A."/>
            <person name="Yokobori S."/>
            <person name="Yamagishi A."/>
            <person name="Oono Y."/>
            <person name="Narumi I."/>
        </authorList>
    </citation>
    <scope>NUCLEOTIDE SEQUENCE</scope>
    <source>
        <strain evidence="13">ST0316</strain>
    </source>
</reference>
<comment type="pathway">
    <text evidence="3">Carbohydrate metabolism; galactose metabolism.</text>
</comment>
<dbReference type="PANTHER" id="PTHR43725">
    <property type="entry name" value="UDP-GLUCOSE 4-EPIMERASE"/>
    <property type="match status" value="1"/>
</dbReference>
<evidence type="ECO:0000256" key="10">
    <source>
        <dbReference type="ARBA" id="ARBA00031367"/>
    </source>
</evidence>
<comment type="similarity">
    <text evidence="4">Belongs to the NAD(P)-dependent epimerase/dehydratase family.</text>
</comment>
<dbReference type="Pfam" id="PF01370">
    <property type="entry name" value="Epimerase"/>
    <property type="match status" value="1"/>
</dbReference>
<accession>A0ABN6R9V6</accession>
<protein>
    <recommendedName>
        <fullName evidence="6">UDP-glucose 4-epimerase</fullName>
        <ecNumber evidence="5">5.1.3.2</ecNumber>
    </recommendedName>
    <alternativeName>
        <fullName evidence="11">Galactowaldenase</fullName>
    </alternativeName>
    <alternativeName>
        <fullName evidence="10">UDP-galactose 4-epimerase</fullName>
    </alternativeName>
</protein>
<keyword evidence="7" id="KW-0520">NAD</keyword>
<gene>
    <name evidence="13" type="primary">galE</name>
    <name evidence="13" type="ORF">DAETH_00990</name>
</gene>
<evidence type="ECO:0000256" key="3">
    <source>
        <dbReference type="ARBA" id="ARBA00004947"/>
    </source>
</evidence>
<dbReference type="SUPFAM" id="SSF51735">
    <property type="entry name" value="NAD(P)-binding Rossmann-fold domains"/>
    <property type="match status" value="1"/>
</dbReference>
<dbReference type="InterPro" id="IPR005886">
    <property type="entry name" value="UDP_G4E"/>
</dbReference>
<evidence type="ECO:0000256" key="4">
    <source>
        <dbReference type="ARBA" id="ARBA00007637"/>
    </source>
</evidence>
<feature type="domain" description="NAD-dependent epimerase/dehydratase" evidence="12">
    <location>
        <begin position="3"/>
        <end position="254"/>
    </location>
</feature>
<dbReference type="PANTHER" id="PTHR43725:SF53">
    <property type="entry name" value="UDP-ARABINOSE 4-EPIMERASE 1"/>
    <property type="match status" value="1"/>
</dbReference>
<evidence type="ECO:0000256" key="7">
    <source>
        <dbReference type="ARBA" id="ARBA00023027"/>
    </source>
</evidence>